<dbReference type="InterPro" id="IPR016655">
    <property type="entry name" value="PFD3"/>
</dbReference>
<dbReference type="AlphaFoldDB" id="A0A4T0FI62"/>
<dbReference type="Gene3D" id="1.10.287.370">
    <property type="match status" value="1"/>
</dbReference>
<accession>A0A4T0FI62</accession>
<dbReference type="CDD" id="cd23156">
    <property type="entry name" value="Prefoldin_3"/>
    <property type="match status" value="1"/>
</dbReference>
<dbReference type="SUPFAM" id="SSF46579">
    <property type="entry name" value="Prefoldin"/>
    <property type="match status" value="1"/>
</dbReference>
<keyword evidence="3 4" id="KW-0143">Chaperone</keyword>
<evidence type="ECO:0000256" key="1">
    <source>
        <dbReference type="ARBA" id="ARBA00010048"/>
    </source>
</evidence>
<dbReference type="InterPro" id="IPR004127">
    <property type="entry name" value="Prefoldin_subunit_alpha"/>
</dbReference>
<dbReference type="Pfam" id="PF02996">
    <property type="entry name" value="Prefoldin"/>
    <property type="match status" value="1"/>
</dbReference>
<evidence type="ECO:0000313" key="5">
    <source>
        <dbReference type="EMBL" id="TIA87195.1"/>
    </source>
</evidence>
<dbReference type="PIRSF" id="PIRSF016396">
    <property type="entry name" value="Prefoldin_subunit_3"/>
    <property type="match status" value="1"/>
</dbReference>
<dbReference type="GO" id="GO:0006457">
    <property type="term" value="P:protein folding"/>
    <property type="evidence" value="ECO:0007669"/>
    <property type="project" value="UniProtKB-UniRule"/>
</dbReference>
<evidence type="ECO:0000256" key="4">
    <source>
        <dbReference type="PIRNR" id="PIRNR016396"/>
    </source>
</evidence>
<reference evidence="5 6" key="1">
    <citation type="submission" date="2019-03" db="EMBL/GenBank/DDBJ databases">
        <title>Sequencing 23 genomes of Wallemia ichthyophaga.</title>
        <authorList>
            <person name="Gostincar C."/>
        </authorList>
    </citation>
    <scope>NUCLEOTIDE SEQUENCE [LARGE SCALE GENOMIC DNA]</scope>
    <source>
        <strain evidence="5 6">EXF-5753</strain>
    </source>
</reference>
<dbReference type="GO" id="GO:0016272">
    <property type="term" value="C:prefoldin complex"/>
    <property type="evidence" value="ECO:0007669"/>
    <property type="project" value="UniProtKB-UniRule"/>
</dbReference>
<evidence type="ECO:0000256" key="2">
    <source>
        <dbReference type="ARBA" id="ARBA00011695"/>
    </source>
</evidence>
<comment type="subunit">
    <text evidence="2 4">Heterohexamer of two PFD-alpha type and four PFD-beta type subunits.</text>
</comment>
<dbReference type="Proteomes" id="UP000310189">
    <property type="component" value="Unassembled WGS sequence"/>
</dbReference>
<keyword evidence="6" id="KW-1185">Reference proteome</keyword>
<protein>
    <recommendedName>
        <fullName evidence="4">Prefoldin subunit 3</fullName>
    </recommendedName>
</protein>
<dbReference type="OrthoDB" id="6375174at2759"/>
<comment type="function">
    <text evidence="4">Binds specifically to cytosolic chaperonin (c-CPN) and transfers target proteins to it. Binds to nascent polypeptide chain and promotes folding in an environment in which there are many competing pathways for nonnative proteins.</text>
</comment>
<gene>
    <name evidence="5" type="ORF">E3P99_03340</name>
</gene>
<dbReference type="FunFam" id="1.10.287.370:FF:000001">
    <property type="entry name" value="Prefoldin subunit 3"/>
    <property type="match status" value="1"/>
</dbReference>
<dbReference type="GO" id="GO:0007021">
    <property type="term" value="P:tubulin complex assembly"/>
    <property type="evidence" value="ECO:0007669"/>
    <property type="project" value="TreeGrafter"/>
</dbReference>
<comment type="caution">
    <text evidence="5">The sequence shown here is derived from an EMBL/GenBank/DDBJ whole genome shotgun (WGS) entry which is preliminary data.</text>
</comment>
<dbReference type="InterPro" id="IPR009053">
    <property type="entry name" value="Prefoldin"/>
</dbReference>
<organism evidence="5 6">
    <name type="scientific">Wallemia hederae</name>
    <dbReference type="NCBI Taxonomy" id="1540922"/>
    <lineage>
        <taxon>Eukaryota</taxon>
        <taxon>Fungi</taxon>
        <taxon>Dikarya</taxon>
        <taxon>Basidiomycota</taxon>
        <taxon>Wallemiomycotina</taxon>
        <taxon>Wallemiomycetes</taxon>
        <taxon>Wallemiales</taxon>
        <taxon>Wallemiaceae</taxon>
        <taxon>Wallemia</taxon>
    </lineage>
</organism>
<dbReference type="PANTHER" id="PTHR12409:SF0">
    <property type="entry name" value="PREFOLDIN SUBUNIT 3"/>
    <property type="match status" value="1"/>
</dbReference>
<dbReference type="GO" id="GO:0007017">
    <property type="term" value="P:microtubule-based process"/>
    <property type="evidence" value="ECO:0007669"/>
    <property type="project" value="TreeGrafter"/>
</dbReference>
<name>A0A4T0FI62_9BASI</name>
<evidence type="ECO:0000313" key="6">
    <source>
        <dbReference type="Proteomes" id="UP000310189"/>
    </source>
</evidence>
<comment type="similarity">
    <text evidence="1 4">Belongs to the prefoldin subunit alpha family.</text>
</comment>
<dbReference type="PANTHER" id="PTHR12409">
    <property type="entry name" value="PREFOLDIN SUBUNIT 3"/>
    <property type="match status" value="1"/>
</dbReference>
<sequence>MSSSVKTNARNIPAAPFVADVVDYIGGEDAEVDSALKQFQEMAAKYRYMEISLLQKKKSLDVKIPDIKKTLAMVRHLDWVNSEGESEEPTKTLFELHDTLYAEAALDKTDVVYLWLGANTMLSYTIPEAISLLENKLQLAETSYANSNDDLEFIREQTTITDVNTARIWNFDVKRRRQKRETDDKE</sequence>
<evidence type="ECO:0000256" key="3">
    <source>
        <dbReference type="ARBA" id="ARBA00023186"/>
    </source>
</evidence>
<dbReference type="EMBL" id="SPNW01000062">
    <property type="protein sequence ID" value="TIA87195.1"/>
    <property type="molecule type" value="Genomic_DNA"/>
</dbReference>
<dbReference type="GO" id="GO:0005737">
    <property type="term" value="C:cytoplasm"/>
    <property type="evidence" value="ECO:0007669"/>
    <property type="project" value="UniProtKB-ARBA"/>
</dbReference>
<dbReference type="GO" id="GO:0015631">
    <property type="term" value="F:tubulin binding"/>
    <property type="evidence" value="ECO:0007669"/>
    <property type="project" value="TreeGrafter"/>
</dbReference>
<proteinExistence type="inferred from homology"/>